<proteinExistence type="predicted"/>
<dbReference type="CDD" id="cd00038">
    <property type="entry name" value="CAP_ED"/>
    <property type="match status" value="1"/>
</dbReference>
<accession>A0AA37WQA2</accession>
<dbReference type="GO" id="GO:0003677">
    <property type="term" value="F:DNA binding"/>
    <property type="evidence" value="ECO:0007669"/>
    <property type="project" value="UniProtKB-KW"/>
</dbReference>
<keyword evidence="2" id="KW-0238">DNA-binding</keyword>
<dbReference type="SUPFAM" id="SSF46785">
    <property type="entry name" value="Winged helix' DNA-binding domain"/>
    <property type="match status" value="1"/>
</dbReference>
<dbReference type="SUPFAM" id="SSF51206">
    <property type="entry name" value="cAMP-binding domain-like"/>
    <property type="match status" value="1"/>
</dbReference>
<dbReference type="Pfam" id="PF13545">
    <property type="entry name" value="HTH_Crp_2"/>
    <property type="match status" value="1"/>
</dbReference>
<dbReference type="InterPro" id="IPR000595">
    <property type="entry name" value="cNMP-bd_dom"/>
</dbReference>
<dbReference type="EMBL" id="BSPL01000008">
    <property type="protein sequence ID" value="GLS68951.1"/>
    <property type="molecule type" value="Genomic_DNA"/>
</dbReference>
<feature type="domain" description="HTH crp-type" evidence="4">
    <location>
        <begin position="150"/>
        <end position="224"/>
    </location>
</feature>
<dbReference type="Pfam" id="PF00027">
    <property type="entry name" value="cNMP_binding"/>
    <property type="match status" value="1"/>
</dbReference>
<dbReference type="SMART" id="SM00100">
    <property type="entry name" value="cNMP"/>
    <property type="match status" value="1"/>
</dbReference>
<dbReference type="InterPro" id="IPR018490">
    <property type="entry name" value="cNMP-bd_dom_sf"/>
</dbReference>
<reference evidence="6" key="1">
    <citation type="journal article" date="2019" name="Int. J. Syst. Evol. Microbiol.">
        <title>The Global Catalogue of Microorganisms (GCM) 10K type strain sequencing project: providing services to taxonomists for standard genome sequencing and annotation.</title>
        <authorList>
            <consortium name="The Broad Institute Genomics Platform"/>
            <consortium name="The Broad Institute Genome Sequencing Center for Infectious Disease"/>
            <person name="Wu L."/>
            <person name="Ma J."/>
        </authorList>
    </citation>
    <scope>NUCLEOTIDE SEQUENCE [LARGE SCALE GENOMIC DNA]</scope>
    <source>
        <strain evidence="6">NBRC 103632</strain>
    </source>
</reference>
<evidence type="ECO:0000259" key="4">
    <source>
        <dbReference type="PROSITE" id="PS51063"/>
    </source>
</evidence>
<keyword evidence="6" id="KW-1185">Reference proteome</keyword>
<organism evidence="5 6">
    <name type="scientific">Methylobacterium tardum</name>
    <dbReference type="NCBI Taxonomy" id="374432"/>
    <lineage>
        <taxon>Bacteria</taxon>
        <taxon>Pseudomonadati</taxon>
        <taxon>Pseudomonadota</taxon>
        <taxon>Alphaproteobacteria</taxon>
        <taxon>Hyphomicrobiales</taxon>
        <taxon>Methylobacteriaceae</taxon>
        <taxon>Methylobacterium</taxon>
    </lineage>
</organism>
<evidence type="ECO:0000256" key="1">
    <source>
        <dbReference type="ARBA" id="ARBA00023015"/>
    </source>
</evidence>
<dbReference type="InterPro" id="IPR036388">
    <property type="entry name" value="WH-like_DNA-bd_sf"/>
</dbReference>
<keyword evidence="1" id="KW-0805">Transcription regulation</keyword>
<dbReference type="InterPro" id="IPR036390">
    <property type="entry name" value="WH_DNA-bd_sf"/>
</dbReference>
<sequence length="245" mass="26908">MRPLLAAADPVLAKLDRFGPLPEADRALLRAITADSRWVTATSDLIRQDEPADGAFLVLDGFACRYKLRKTGMRQITAYLIPGDICGLDAAALAWSDHAVGTLSACRVARLAPEAIELLLASRSLAAALQMSRRIDAAVARAWLVSVGRRSAIERLAHLFCELHVRLRAVGLVSEDGFSLPITQIDLADTTGLTSVHVNRSLQDMRREGLIELRKRRLRILDLPRLRALAEFDPAYLQLIGRDAA</sequence>
<dbReference type="InterPro" id="IPR012318">
    <property type="entry name" value="HTH_CRP"/>
</dbReference>
<dbReference type="SMART" id="SM00419">
    <property type="entry name" value="HTH_CRP"/>
    <property type="match status" value="1"/>
</dbReference>
<dbReference type="Proteomes" id="UP001157440">
    <property type="component" value="Unassembled WGS sequence"/>
</dbReference>
<dbReference type="Gene3D" id="2.60.120.10">
    <property type="entry name" value="Jelly Rolls"/>
    <property type="match status" value="1"/>
</dbReference>
<protein>
    <submittedName>
        <fullName evidence="5">Crp/Fnr family transcriptional regulator</fullName>
    </submittedName>
</protein>
<dbReference type="PROSITE" id="PS51063">
    <property type="entry name" value="HTH_CRP_2"/>
    <property type="match status" value="1"/>
</dbReference>
<dbReference type="GO" id="GO:0006355">
    <property type="term" value="P:regulation of DNA-templated transcription"/>
    <property type="evidence" value="ECO:0007669"/>
    <property type="project" value="InterPro"/>
</dbReference>
<keyword evidence="3" id="KW-0804">Transcription</keyword>
<comment type="caution">
    <text evidence="5">The sequence shown here is derived from an EMBL/GenBank/DDBJ whole genome shotgun (WGS) entry which is preliminary data.</text>
</comment>
<name>A0AA37WQA2_9HYPH</name>
<evidence type="ECO:0000313" key="5">
    <source>
        <dbReference type="EMBL" id="GLS68951.1"/>
    </source>
</evidence>
<dbReference type="RefSeq" id="WP_238195867.1">
    <property type="nucleotide sequence ID" value="NZ_BPQZ01000007.1"/>
</dbReference>
<dbReference type="AlphaFoldDB" id="A0AA37WQA2"/>
<dbReference type="Gene3D" id="1.10.10.10">
    <property type="entry name" value="Winged helix-like DNA-binding domain superfamily/Winged helix DNA-binding domain"/>
    <property type="match status" value="1"/>
</dbReference>
<evidence type="ECO:0000256" key="3">
    <source>
        <dbReference type="ARBA" id="ARBA00023163"/>
    </source>
</evidence>
<dbReference type="InterPro" id="IPR014710">
    <property type="entry name" value="RmlC-like_jellyroll"/>
</dbReference>
<evidence type="ECO:0000313" key="6">
    <source>
        <dbReference type="Proteomes" id="UP001157440"/>
    </source>
</evidence>
<gene>
    <name evidence="5" type="ORF">GCM10007890_09630</name>
</gene>
<evidence type="ECO:0000256" key="2">
    <source>
        <dbReference type="ARBA" id="ARBA00023125"/>
    </source>
</evidence>